<dbReference type="Proteomes" id="UP000327294">
    <property type="component" value="Chromosome"/>
</dbReference>
<dbReference type="SUPFAM" id="SSF48452">
    <property type="entry name" value="TPR-like"/>
    <property type="match status" value="1"/>
</dbReference>
<dbReference type="EMBL" id="CP045096">
    <property type="protein sequence ID" value="QFQ99394.1"/>
    <property type="molecule type" value="Genomic_DNA"/>
</dbReference>
<organism evidence="1 2">
    <name type="scientific">Streptomyces phaeolivaceus</name>
    <dbReference type="NCBI Taxonomy" id="2653200"/>
    <lineage>
        <taxon>Bacteria</taxon>
        <taxon>Bacillati</taxon>
        <taxon>Actinomycetota</taxon>
        <taxon>Actinomycetes</taxon>
        <taxon>Kitasatosporales</taxon>
        <taxon>Streptomycetaceae</taxon>
        <taxon>Streptomyces</taxon>
    </lineage>
</organism>
<evidence type="ECO:0008006" key="3">
    <source>
        <dbReference type="Google" id="ProtNLM"/>
    </source>
</evidence>
<protein>
    <recommendedName>
        <fullName evidence="3">Tetratricopeptide repeat protein</fullName>
    </recommendedName>
</protein>
<evidence type="ECO:0000313" key="1">
    <source>
        <dbReference type="EMBL" id="QFQ99394.1"/>
    </source>
</evidence>
<dbReference type="RefSeq" id="WP_152170816.1">
    <property type="nucleotide sequence ID" value="NZ_CP045096.1"/>
</dbReference>
<proteinExistence type="predicted"/>
<sequence length="550" mass="60837">MNDVAGRLRTLARARARSARRAWAEAAPLWDEVVTANPVNGEHWDRLAEARFGLGEYRAALPAYERVLALGVSPDRETSRPGAVPYQIARCRARLGDVDGALDAVRAALAAGFRDVQRVRGDEHLAALRGDPRLAELLGGPAAGGDGREEGWRGDLALLAREAKRRRPPARTREAEERFDAQVALLGERIPQLTDAQVFVELWRLLRPLEDGHARVLVPDPDHELNHLLPVQFYLFEEGLFVTAAAPGYEALLGAQVRAFDGTATEEVMTVVEPVITRDNDYGPRHNLPTWLRRTAVLHALGVTGDSAKATLTVTAADGERREVSLPAAAGAVDGFPAPPGWRFLPDTLSEPVPLSLRNAGCCYWFEYLPADRLVYLQLNNIMNDPDEPLADFTDRLFSFIEEYPVDRLVIDLRWNGGGNTFLATGLLRRLLSCAKLGRRGSLFLVVGRRTFSAAQNTATLIERYTDAVVVGEPTGSRPNFTGETAPFLLPHSRLRVNISDLYWQSSFPMDSRTAIAPDLYVPPTFDDFRSNRDPVMEAIRSCTEHLPGW</sequence>
<keyword evidence="2" id="KW-1185">Reference proteome</keyword>
<name>A0A5P8K8M3_9ACTN</name>
<dbReference type="InterPro" id="IPR029045">
    <property type="entry name" value="ClpP/crotonase-like_dom_sf"/>
</dbReference>
<dbReference type="Gene3D" id="3.90.226.10">
    <property type="entry name" value="2-enoyl-CoA Hydratase, Chain A, domain 1"/>
    <property type="match status" value="2"/>
</dbReference>
<gene>
    <name evidence="1" type="ORF">F9278_28205</name>
</gene>
<evidence type="ECO:0000313" key="2">
    <source>
        <dbReference type="Proteomes" id="UP000327294"/>
    </source>
</evidence>
<dbReference type="KEGG" id="sphv:F9278_28205"/>
<reference evidence="1 2" key="1">
    <citation type="submission" date="2019-10" db="EMBL/GenBank/DDBJ databases">
        <title>Streptomyces sp. strain GY16 isolated from leaves of Broussonetia papyrifera.</title>
        <authorList>
            <person name="Mo P."/>
        </authorList>
    </citation>
    <scope>NUCLEOTIDE SEQUENCE [LARGE SCALE GENOMIC DNA]</scope>
    <source>
        <strain evidence="1 2">GY16</strain>
    </source>
</reference>
<dbReference type="Gene3D" id="1.25.40.10">
    <property type="entry name" value="Tetratricopeptide repeat domain"/>
    <property type="match status" value="1"/>
</dbReference>
<dbReference type="AlphaFoldDB" id="A0A5P8K8M3"/>
<accession>A0A5P8K8M3</accession>
<dbReference type="NCBIfam" id="NF047558">
    <property type="entry name" value="TPR_END_plus"/>
    <property type="match status" value="1"/>
</dbReference>
<dbReference type="InterPro" id="IPR011990">
    <property type="entry name" value="TPR-like_helical_dom_sf"/>
</dbReference>
<dbReference type="SUPFAM" id="SSF52096">
    <property type="entry name" value="ClpP/crotonase"/>
    <property type="match status" value="1"/>
</dbReference>